<organism evidence="1 2">
    <name type="scientific">Candidatus Dojkabacteria bacterium</name>
    <dbReference type="NCBI Taxonomy" id="2099670"/>
    <lineage>
        <taxon>Bacteria</taxon>
        <taxon>Candidatus Dojkabacteria</taxon>
    </lineage>
</organism>
<reference evidence="1" key="1">
    <citation type="submission" date="2020-04" db="EMBL/GenBank/DDBJ databases">
        <authorList>
            <person name="Zhang T."/>
        </authorList>
    </citation>
    <scope>NUCLEOTIDE SEQUENCE</scope>
    <source>
        <strain evidence="1">HKST-UBA13</strain>
    </source>
</reference>
<comment type="caution">
    <text evidence="1">The sequence shown here is derived from an EMBL/GenBank/DDBJ whole genome shotgun (WGS) entry which is preliminary data.</text>
</comment>
<protein>
    <recommendedName>
        <fullName evidence="3">VWA domain-containing protein</fullName>
    </recommendedName>
</protein>
<evidence type="ECO:0000313" key="1">
    <source>
        <dbReference type="EMBL" id="MCA9381734.1"/>
    </source>
</evidence>
<gene>
    <name evidence="1" type="ORF">KC678_05690</name>
</gene>
<dbReference type="EMBL" id="JAGQLJ010000172">
    <property type="protein sequence ID" value="MCA9381734.1"/>
    <property type="molecule type" value="Genomic_DNA"/>
</dbReference>
<dbReference type="AlphaFoldDB" id="A0A955RHK9"/>
<accession>A0A955RHK9</accession>
<feature type="non-terminal residue" evidence="1">
    <location>
        <position position="1"/>
    </location>
</feature>
<evidence type="ECO:0000313" key="2">
    <source>
        <dbReference type="Proteomes" id="UP000775877"/>
    </source>
</evidence>
<dbReference type="Gene3D" id="3.40.50.410">
    <property type="entry name" value="von Willebrand factor, type A domain"/>
    <property type="match status" value="1"/>
</dbReference>
<dbReference type="Proteomes" id="UP000775877">
    <property type="component" value="Unassembled WGS sequence"/>
</dbReference>
<dbReference type="SUPFAM" id="SSF53300">
    <property type="entry name" value="vWA-like"/>
    <property type="match status" value="1"/>
</dbReference>
<reference evidence="1" key="2">
    <citation type="journal article" date="2021" name="Microbiome">
        <title>Successional dynamics and alternative stable states in a saline activated sludge microbial community over 9 years.</title>
        <authorList>
            <person name="Wang Y."/>
            <person name="Ye J."/>
            <person name="Ju F."/>
            <person name="Liu L."/>
            <person name="Boyd J.A."/>
            <person name="Deng Y."/>
            <person name="Parks D.H."/>
            <person name="Jiang X."/>
            <person name="Yin X."/>
            <person name="Woodcroft B.J."/>
            <person name="Tyson G.W."/>
            <person name="Hugenholtz P."/>
            <person name="Polz M.F."/>
            <person name="Zhang T."/>
        </authorList>
    </citation>
    <scope>NUCLEOTIDE SEQUENCE</scope>
    <source>
        <strain evidence="1">HKST-UBA13</strain>
    </source>
</reference>
<proteinExistence type="predicted"/>
<sequence length="137" mass="15209">LQKQLAGNMRVDNQTTAKKNNKKDSGVKPTIHIVHILDRSGSMNGPKLVNANNGINAEIVELQKDTNVEYLFSLVHFGSDIQTIYWQRPIQEVGFVNIISSGTTALYQAIGETLEKFPQTHPVLVKIFTDKSLSPCC</sequence>
<dbReference type="InterPro" id="IPR036465">
    <property type="entry name" value="vWFA_dom_sf"/>
</dbReference>
<evidence type="ECO:0008006" key="3">
    <source>
        <dbReference type="Google" id="ProtNLM"/>
    </source>
</evidence>
<name>A0A955RHK9_9BACT</name>